<evidence type="ECO:0000313" key="2">
    <source>
        <dbReference type="Proteomes" id="UP001302257"/>
    </source>
</evidence>
<name>A0ABZ0AWV8_9BURK</name>
<organism evidence="1 2">
    <name type="scientific">Rhodoferax mekongensis</name>
    <dbReference type="NCBI Taxonomy" id="3068341"/>
    <lineage>
        <taxon>Bacteria</taxon>
        <taxon>Pseudomonadati</taxon>
        <taxon>Pseudomonadota</taxon>
        <taxon>Betaproteobacteria</taxon>
        <taxon>Burkholderiales</taxon>
        <taxon>Comamonadaceae</taxon>
        <taxon>Rhodoferax</taxon>
    </lineage>
</organism>
<dbReference type="Proteomes" id="UP001302257">
    <property type="component" value="Chromosome"/>
</dbReference>
<reference evidence="1 2" key="1">
    <citation type="submission" date="2023-08" db="EMBL/GenBank/DDBJ databases">
        <title>Rhodoferax potami sp. nov. and Rhodoferax mekongensis sp. nov., isolated from the Mekong River in Thailand.</title>
        <authorList>
            <person name="Kitikhun S."/>
            <person name="Charoenyingcharoen P."/>
            <person name="Siriarchawattana P."/>
            <person name="Likhitrattanapisal S."/>
            <person name="Nilsakha T."/>
            <person name="Chanpet A."/>
            <person name="Rattanawaree P."/>
            <person name="Ingsriswang S."/>
        </authorList>
    </citation>
    <scope>NUCLEOTIDE SEQUENCE [LARGE SCALE GENOMIC DNA]</scope>
    <source>
        <strain evidence="1 2">TBRC 17307</strain>
    </source>
</reference>
<protein>
    <submittedName>
        <fullName evidence="1">Uncharacterized protein</fullName>
    </submittedName>
</protein>
<keyword evidence="2" id="KW-1185">Reference proteome</keyword>
<gene>
    <name evidence="1" type="ORF">RAN89_13840</name>
</gene>
<accession>A0ABZ0AWV8</accession>
<dbReference type="EMBL" id="CP132507">
    <property type="protein sequence ID" value="WNO03984.1"/>
    <property type="molecule type" value="Genomic_DNA"/>
</dbReference>
<dbReference type="RefSeq" id="WP_313866855.1">
    <property type="nucleotide sequence ID" value="NZ_CP132507.1"/>
</dbReference>
<proteinExistence type="predicted"/>
<evidence type="ECO:0000313" key="1">
    <source>
        <dbReference type="EMBL" id="WNO03984.1"/>
    </source>
</evidence>
<sequence length="290" mass="32812">MNKQSSDLTVDVGNDIGAGVEGEKKMEKSVPPIELWEFQERAGMLGSIYDLIARDVSGLYSWPEVCEASKSQSFSLDDWLLASVQEVLKSIDDDPMRLKDLVTGYQKQRWTQTALNEDGKEKIEKSVAPIELWKLQERAGMLGSIYELIAQDVSGLYSWHDVCEASKSQGFSMDDWLHATVLDISKSIDDDPKGMEGLVAYSMKQQRWTQDALDEYGKLSLVEGDDGCSYMAYSDYNHKDLFILDWIQNAEELFEIIHYYPHEGAMICEEARERLKILQDGTGSKSTESS</sequence>